<dbReference type="EMBL" id="PNIQ01000836">
    <property type="protein sequence ID" value="PMP76899.1"/>
    <property type="molecule type" value="Genomic_DNA"/>
</dbReference>
<dbReference type="GO" id="GO:0005524">
    <property type="term" value="F:ATP binding"/>
    <property type="evidence" value="ECO:0007669"/>
    <property type="project" value="UniProtKB-UniRule"/>
</dbReference>
<dbReference type="AlphaFoldDB" id="A0A2J6WZP0"/>
<dbReference type="SUPFAM" id="SSF56112">
    <property type="entry name" value="Protein kinase-like (PK-like)"/>
    <property type="match status" value="1"/>
</dbReference>
<gene>
    <name evidence="3" type="ORF">C0184_12470</name>
</gene>
<dbReference type="InterPro" id="IPR017441">
    <property type="entry name" value="Protein_kinase_ATP_BS"/>
</dbReference>
<keyword evidence="3" id="KW-0808">Transferase</keyword>
<comment type="caution">
    <text evidence="3">The sequence shown here is derived from an EMBL/GenBank/DDBJ whole genome shotgun (WGS) entry which is preliminary data.</text>
</comment>
<sequence length="53" mass="6085">MVMFDRLAENLTVRGRNDSYTILNLIGRGGMGVVYRVRRVSDGTIWALKEMRP</sequence>
<organism evidence="3 4">
    <name type="scientific">Chloroflexus aggregans</name>
    <dbReference type="NCBI Taxonomy" id="152260"/>
    <lineage>
        <taxon>Bacteria</taxon>
        <taxon>Bacillati</taxon>
        <taxon>Chloroflexota</taxon>
        <taxon>Chloroflexia</taxon>
        <taxon>Chloroflexales</taxon>
        <taxon>Chloroflexineae</taxon>
        <taxon>Chloroflexaceae</taxon>
        <taxon>Chloroflexus</taxon>
    </lineage>
</organism>
<dbReference type="Proteomes" id="UP000243376">
    <property type="component" value="Unassembled WGS sequence"/>
</dbReference>
<dbReference type="InterPro" id="IPR000719">
    <property type="entry name" value="Prot_kinase_dom"/>
</dbReference>
<feature type="domain" description="Protein kinase" evidence="2">
    <location>
        <begin position="20"/>
        <end position="53"/>
    </location>
</feature>
<keyword evidence="1" id="KW-0067">ATP-binding</keyword>
<evidence type="ECO:0000259" key="2">
    <source>
        <dbReference type="PROSITE" id="PS50011"/>
    </source>
</evidence>
<feature type="non-terminal residue" evidence="3">
    <location>
        <position position="53"/>
    </location>
</feature>
<dbReference type="PROSITE" id="PS00107">
    <property type="entry name" value="PROTEIN_KINASE_ATP"/>
    <property type="match status" value="1"/>
</dbReference>
<evidence type="ECO:0000313" key="3">
    <source>
        <dbReference type="EMBL" id="PMP76899.1"/>
    </source>
</evidence>
<keyword evidence="3" id="KW-0418">Kinase</keyword>
<name>A0A2J6WZP0_9CHLR</name>
<protein>
    <submittedName>
        <fullName evidence="3">Protein kinase</fullName>
    </submittedName>
</protein>
<reference evidence="3 4" key="1">
    <citation type="submission" date="2018-01" db="EMBL/GenBank/DDBJ databases">
        <title>Metagenomic assembled genomes from two thermal pools in the Uzon Caldera, Kamchatka, Russia.</title>
        <authorList>
            <person name="Wilkins L."/>
            <person name="Ettinger C."/>
        </authorList>
    </citation>
    <scope>NUCLEOTIDE SEQUENCE [LARGE SCALE GENOMIC DNA]</scope>
    <source>
        <strain evidence="3">ZAV-02</strain>
    </source>
</reference>
<proteinExistence type="predicted"/>
<dbReference type="Gene3D" id="3.30.200.20">
    <property type="entry name" value="Phosphorylase Kinase, domain 1"/>
    <property type="match status" value="1"/>
</dbReference>
<dbReference type="GO" id="GO:0004672">
    <property type="term" value="F:protein kinase activity"/>
    <property type="evidence" value="ECO:0007669"/>
    <property type="project" value="InterPro"/>
</dbReference>
<feature type="binding site" evidence="1">
    <location>
        <position position="49"/>
    </location>
    <ligand>
        <name>ATP</name>
        <dbReference type="ChEBI" id="CHEBI:30616"/>
    </ligand>
</feature>
<keyword evidence="1" id="KW-0547">Nucleotide-binding</keyword>
<evidence type="ECO:0000256" key="1">
    <source>
        <dbReference type="PROSITE-ProRule" id="PRU10141"/>
    </source>
</evidence>
<dbReference type="InterPro" id="IPR011009">
    <property type="entry name" value="Kinase-like_dom_sf"/>
</dbReference>
<accession>A0A2J6WZP0</accession>
<dbReference type="PROSITE" id="PS50011">
    <property type="entry name" value="PROTEIN_KINASE_DOM"/>
    <property type="match status" value="1"/>
</dbReference>
<evidence type="ECO:0000313" key="4">
    <source>
        <dbReference type="Proteomes" id="UP000243376"/>
    </source>
</evidence>